<keyword evidence="3 6" id="KW-0808">Transferase</keyword>
<proteinExistence type="predicted"/>
<keyword evidence="2" id="KW-0328">Glycosyltransferase</keyword>
<accession>A0A917BF62</accession>
<dbReference type="PANTHER" id="PTHR45947">
    <property type="entry name" value="SULFOQUINOVOSYL TRANSFERASE SQD2"/>
    <property type="match status" value="1"/>
</dbReference>
<dbReference type="PANTHER" id="PTHR45947:SF3">
    <property type="entry name" value="SULFOQUINOVOSYL TRANSFERASE SQD2"/>
    <property type="match status" value="1"/>
</dbReference>
<protein>
    <recommendedName>
        <fullName evidence="1">D-inositol 3-phosphate glycosyltransferase</fullName>
    </recommendedName>
</protein>
<dbReference type="Pfam" id="PF13579">
    <property type="entry name" value="Glyco_trans_4_4"/>
    <property type="match status" value="1"/>
</dbReference>
<evidence type="ECO:0000256" key="3">
    <source>
        <dbReference type="ARBA" id="ARBA00022679"/>
    </source>
</evidence>
<evidence type="ECO:0000256" key="1">
    <source>
        <dbReference type="ARBA" id="ARBA00021292"/>
    </source>
</evidence>
<gene>
    <name evidence="6" type="ORF">GCM10011399_32470</name>
</gene>
<dbReference type="AlphaFoldDB" id="A0A917BF62"/>
<keyword evidence="7" id="KW-1185">Reference proteome</keyword>
<dbReference type="SUPFAM" id="SSF53756">
    <property type="entry name" value="UDP-Glycosyltransferase/glycogen phosphorylase"/>
    <property type="match status" value="1"/>
</dbReference>
<dbReference type="EMBL" id="BMGP01000006">
    <property type="protein sequence ID" value="GGF37025.1"/>
    <property type="molecule type" value="Genomic_DNA"/>
</dbReference>
<dbReference type="Proteomes" id="UP000598775">
    <property type="component" value="Unassembled WGS sequence"/>
</dbReference>
<dbReference type="GO" id="GO:0016757">
    <property type="term" value="F:glycosyltransferase activity"/>
    <property type="evidence" value="ECO:0007669"/>
    <property type="project" value="UniProtKB-KW"/>
</dbReference>
<evidence type="ECO:0000259" key="5">
    <source>
        <dbReference type="Pfam" id="PF13579"/>
    </source>
</evidence>
<dbReference type="InterPro" id="IPR001296">
    <property type="entry name" value="Glyco_trans_1"/>
</dbReference>
<dbReference type="GO" id="GO:1901137">
    <property type="term" value="P:carbohydrate derivative biosynthetic process"/>
    <property type="evidence" value="ECO:0007669"/>
    <property type="project" value="UniProtKB-ARBA"/>
</dbReference>
<sequence>MNVLRVALVSLHTSPLAVPGTGDAGGLNVYVVALAEALTDLGAEVELLTRRTDDEAPAVSQTPGGVTVRFLPAGPPHPVPKEELPPIVGRFQSELSELPRYDVLHSHYWLSGLAALPVATMQHAVHIQSLHTVGALKNVERAPDALAEPEARLNAERLLVTRSAATIASTEVERAAIVREYAARPDRVHVIAPGVDTALFHPDARRAASAGKGTSEPFLLCLGRIQPLKGYDLAIRTLAAIAPALRPRLVIAGTATPGAEVYLEELRVLSLQLGVAHCVDFVGAQTREQAAELLRRATLLLLPSHSETFGLVALEAAASGTPVVSTRTSGMAVSVSDGLSGVLLDSRDPVVWASAVNRLLLNPAELARLSTTAARYGARHRWRSTAEATLALYRKAASV</sequence>
<dbReference type="Gene3D" id="3.40.50.2000">
    <property type="entry name" value="Glycogen Phosphorylase B"/>
    <property type="match status" value="2"/>
</dbReference>
<evidence type="ECO:0000256" key="2">
    <source>
        <dbReference type="ARBA" id="ARBA00022676"/>
    </source>
</evidence>
<organism evidence="6 7">
    <name type="scientific">Subtercola lobariae</name>
    <dbReference type="NCBI Taxonomy" id="1588641"/>
    <lineage>
        <taxon>Bacteria</taxon>
        <taxon>Bacillati</taxon>
        <taxon>Actinomycetota</taxon>
        <taxon>Actinomycetes</taxon>
        <taxon>Micrococcales</taxon>
        <taxon>Microbacteriaceae</taxon>
        <taxon>Subtercola</taxon>
    </lineage>
</organism>
<dbReference type="RefSeq" id="WP_188680122.1">
    <property type="nucleotide sequence ID" value="NZ_BMGP01000006.1"/>
</dbReference>
<evidence type="ECO:0000313" key="7">
    <source>
        <dbReference type="Proteomes" id="UP000598775"/>
    </source>
</evidence>
<name>A0A917BF62_9MICO</name>
<dbReference type="InterPro" id="IPR050194">
    <property type="entry name" value="Glycosyltransferase_grp1"/>
</dbReference>
<reference evidence="6 7" key="1">
    <citation type="journal article" date="2014" name="Int. J. Syst. Evol. Microbiol.">
        <title>Complete genome sequence of Corynebacterium casei LMG S-19264T (=DSM 44701T), isolated from a smear-ripened cheese.</title>
        <authorList>
            <consortium name="US DOE Joint Genome Institute (JGI-PGF)"/>
            <person name="Walter F."/>
            <person name="Albersmeier A."/>
            <person name="Kalinowski J."/>
            <person name="Ruckert C."/>
        </authorList>
    </citation>
    <scope>NUCLEOTIDE SEQUENCE [LARGE SCALE GENOMIC DNA]</scope>
    <source>
        <strain evidence="6 7">CGMCC 1.12976</strain>
    </source>
</reference>
<evidence type="ECO:0000313" key="6">
    <source>
        <dbReference type="EMBL" id="GGF37025.1"/>
    </source>
</evidence>
<evidence type="ECO:0000259" key="4">
    <source>
        <dbReference type="Pfam" id="PF00534"/>
    </source>
</evidence>
<comment type="caution">
    <text evidence="6">The sequence shown here is derived from an EMBL/GenBank/DDBJ whole genome shotgun (WGS) entry which is preliminary data.</text>
</comment>
<dbReference type="InterPro" id="IPR028098">
    <property type="entry name" value="Glyco_trans_4-like_N"/>
</dbReference>
<dbReference type="Pfam" id="PF00534">
    <property type="entry name" value="Glycos_transf_1"/>
    <property type="match status" value="1"/>
</dbReference>
<feature type="domain" description="Glycosyltransferase subfamily 4-like N-terminal" evidence="5">
    <location>
        <begin position="25"/>
        <end position="194"/>
    </location>
</feature>
<feature type="domain" description="Glycosyl transferase family 1" evidence="4">
    <location>
        <begin position="210"/>
        <end position="373"/>
    </location>
</feature>